<gene>
    <name evidence="1" type="ORF">AJ80_04724</name>
</gene>
<evidence type="ECO:0000313" key="1">
    <source>
        <dbReference type="EMBL" id="PGH17716.1"/>
    </source>
</evidence>
<evidence type="ECO:0008006" key="3">
    <source>
        <dbReference type="Google" id="ProtNLM"/>
    </source>
</evidence>
<name>A0A2B7Y881_POLH7</name>
<dbReference type="EMBL" id="PDNA01000062">
    <property type="protein sequence ID" value="PGH17716.1"/>
    <property type="molecule type" value="Genomic_DNA"/>
</dbReference>
<sequence length="396" mass="44121">MSLDTLATELLLHIFRSCTSIPDVLNLSLTSRRLHSIFSGTQKLPILAAAAESEYGPIHDIIQLVTQNASQPAHTTRSAPMSMALLRQIVAVGRVARQWEDIYPAKKWKVDFENRRVLNADERYRLRRAVYRLWLYGRAFHTPLYPRGSRRMRDVVLERAELLHNWSSVELAEIEDVRRVIADVVTNQICPSNGTIQRKFRKRFLDGSSSGGSGSGLAFNIHLNYPPPPSVTSSAFAIASSSSHGSGSGSGAWDEIETPISNPFFTLSRPNNNSTTTIPHRNKYATIFRTADTSSSCAGSQGWGDEIPHYYIVQDMLKLDPGQILWLRDTAVWKEDVLAYTRGMGEWFENNGETWAETVEWVLAERGVDAGGWMAGVEAGGDEEEGGVARRVVVVE</sequence>
<dbReference type="CDD" id="cd09917">
    <property type="entry name" value="F-box_SF"/>
    <property type="match status" value="1"/>
</dbReference>
<proteinExistence type="predicted"/>
<accession>A0A2B7Y881</accession>
<comment type="caution">
    <text evidence="1">The sequence shown here is derived from an EMBL/GenBank/DDBJ whole genome shotgun (WGS) entry which is preliminary data.</text>
</comment>
<dbReference type="STRING" id="1447883.A0A2B7Y881"/>
<protein>
    <recommendedName>
        <fullName evidence="3">F-box domain-containing protein</fullName>
    </recommendedName>
</protein>
<keyword evidence="2" id="KW-1185">Reference proteome</keyword>
<dbReference type="AlphaFoldDB" id="A0A2B7Y881"/>
<dbReference type="OrthoDB" id="1638493at2759"/>
<reference evidence="1 2" key="1">
    <citation type="submission" date="2017-10" db="EMBL/GenBank/DDBJ databases">
        <title>Comparative genomics in systemic dimorphic fungi from Ajellomycetaceae.</title>
        <authorList>
            <person name="Munoz J.F."/>
            <person name="Mcewen J.G."/>
            <person name="Clay O.K."/>
            <person name="Cuomo C.A."/>
        </authorList>
    </citation>
    <scope>NUCLEOTIDE SEQUENCE [LARGE SCALE GENOMIC DNA]</scope>
    <source>
        <strain evidence="1 2">UAMH7299</strain>
    </source>
</reference>
<dbReference type="Proteomes" id="UP000224634">
    <property type="component" value="Unassembled WGS sequence"/>
</dbReference>
<organism evidence="1 2">
    <name type="scientific">Polytolypa hystricis (strain UAMH7299)</name>
    <dbReference type="NCBI Taxonomy" id="1447883"/>
    <lineage>
        <taxon>Eukaryota</taxon>
        <taxon>Fungi</taxon>
        <taxon>Dikarya</taxon>
        <taxon>Ascomycota</taxon>
        <taxon>Pezizomycotina</taxon>
        <taxon>Eurotiomycetes</taxon>
        <taxon>Eurotiomycetidae</taxon>
        <taxon>Onygenales</taxon>
        <taxon>Onygenales incertae sedis</taxon>
        <taxon>Polytolypa</taxon>
    </lineage>
</organism>
<evidence type="ECO:0000313" key="2">
    <source>
        <dbReference type="Proteomes" id="UP000224634"/>
    </source>
</evidence>